<evidence type="ECO:0000313" key="2">
    <source>
        <dbReference type="EMBL" id="KAJ1105079.1"/>
    </source>
</evidence>
<proteinExistence type="predicted"/>
<organism evidence="2 3">
    <name type="scientific">Pleurodeles waltl</name>
    <name type="common">Iberian ribbed newt</name>
    <dbReference type="NCBI Taxonomy" id="8319"/>
    <lineage>
        <taxon>Eukaryota</taxon>
        <taxon>Metazoa</taxon>
        <taxon>Chordata</taxon>
        <taxon>Craniata</taxon>
        <taxon>Vertebrata</taxon>
        <taxon>Euteleostomi</taxon>
        <taxon>Amphibia</taxon>
        <taxon>Batrachia</taxon>
        <taxon>Caudata</taxon>
        <taxon>Salamandroidea</taxon>
        <taxon>Salamandridae</taxon>
        <taxon>Pleurodelinae</taxon>
        <taxon>Pleurodeles</taxon>
    </lineage>
</organism>
<protein>
    <submittedName>
        <fullName evidence="2">Uncharacterized protein</fullName>
    </submittedName>
</protein>
<accession>A0AAV7MRK5</accession>
<feature type="region of interest" description="Disordered" evidence="1">
    <location>
        <begin position="56"/>
        <end position="104"/>
    </location>
</feature>
<dbReference type="AlphaFoldDB" id="A0AAV7MRK5"/>
<dbReference type="EMBL" id="JANPWB010000013">
    <property type="protein sequence ID" value="KAJ1105079.1"/>
    <property type="molecule type" value="Genomic_DNA"/>
</dbReference>
<name>A0AAV7MRK5_PLEWA</name>
<keyword evidence="3" id="KW-1185">Reference proteome</keyword>
<sequence>MSERISWCAQAHAREALERMHAARQTAGGLLHLPGYCPTPVMLVPAREALVFQKQNDMPQSNSSEAIRLCPTSPKGRAHTPFTPRSRRRRTAHKDLQKAKQQVL</sequence>
<evidence type="ECO:0000256" key="1">
    <source>
        <dbReference type="SAM" id="MobiDB-lite"/>
    </source>
</evidence>
<feature type="compositionally biased region" description="Polar residues" evidence="1">
    <location>
        <begin position="56"/>
        <end position="65"/>
    </location>
</feature>
<comment type="caution">
    <text evidence="2">The sequence shown here is derived from an EMBL/GenBank/DDBJ whole genome shotgun (WGS) entry which is preliminary data.</text>
</comment>
<dbReference type="Proteomes" id="UP001066276">
    <property type="component" value="Chromosome 9"/>
</dbReference>
<gene>
    <name evidence="2" type="ORF">NDU88_002487</name>
</gene>
<evidence type="ECO:0000313" key="3">
    <source>
        <dbReference type="Proteomes" id="UP001066276"/>
    </source>
</evidence>
<reference evidence="2" key="1">
    <citation type="journal article" date="2022" name="bioRxiv">
        <title>Sequencing and chromosome-scale assembly of the giantPleurodeles waltlgenome.</title>
        <authorList>
            <person name="Brown T."/>
            <person name="Elewa A."/>
            <person name="Iarovenko S."/>
            <person name="Subramanian E."/>
            <person name="Araus A.J."/>
            <person name="Petzold A."/>
            <person name="Susuki M."/>
            <person name="Suzuki K.-i.T."/>
            <person name="Hayashi T."/>
            <person name="Toyoda A."/>
            <person name="Oliveira C."/>
            <person name="Osipova E."/>
            <person name="Leigh N.D."/>
            <person name="Simon A."/>
            <person name="Yun M.H."/>
        </authorList>
    </citation>
    <scope>NUCLEOTIDE SEQUENCE</scope>
    <source>
        <strain evidence="2">20211129_DDA</strain>
        <tissue evidence="2">Liver</tissue>
    </source>
</reference>